<dbReference type="Proteomes" id="UP001185028">
    <property type="component" value="Unassembled WGS sequence"/>
</dbReference>
<accession>A0ABU1IW71</accession>
<organism evidence="1 2">
    <name type="scientific">Paenibacillus hunanensis</name>
    <dbReference type="NCBI Taxonomy" id="539262"/>
    <lineage>
        <taxon>Bacteria</taxon>
        <taxon>Bacillati</taxon>
        <taxon>Bacillota</taxon>
        <taxon>Bacilli</taxon>
        <taxon>Bacillales</taxon>
        <taxon>Paenibacillaceae</taxon>
        <taxon>Paenibacillus</taxon>
    </lineage>
</organism>
<sequence>MSKYFTCSQHLKNYQQLKAKFVHHWSSEYAAAAYVASLPEIYYRINWNDQDSPVAWYFEWVATGTDEYGDEDGYHAESKIMRGLSGIYQELVRGAVELFTSGDFKFDLMHFLGGADQTLYLVFLQMIEIRRRSFILSLSSYSRDIES</sequence>
<reference evidence="1 2" key="1">
    <citation type="submission" date="2023-07" db="EMBL/GenBank/DDBJ databases">
        <title>Genomic Encyclopedia of Type Strains, Phase IV (KMG-IV): sequencing the most valuable type-strain genomes for metagenomic binning, comparative biology and taxonomic classification.</title>
        <authorList>
            <person name="Goeker M."/>
        </authorList>
    </citation>
    <scope>NUCLEOTIDE SEQUENCE [LARGE SCALE GENOMIC DNA]</scope>
    <source>
        <strain evidence="1 2">DSM 22170</strain>
    </source>
</reference>
<dbReference type="RefSeq" id="WP_188773693.1">
    <property type="nucleotide sequence ID" value="NZ_BMMB01000001.1"/>
</dbReference>
<gene>
    <name evidence="1" type="ORF">JOC58_001396</name>
</gene>
<name>A0ABU1IW71_9BACL</name>
<proteinExistence type="predicted"/>
<evidence type="ECO:0000313" key="1">
    <source>
        <dbReference type="EMBL" id="MDR6243509.1"/>
    </source>
</evidence>
<keyword evidence="2" id="KW-1185">Reference proteome</keyword>
<protein>
    <submittedName>
        <fullName evidence="1">Uncharacterized protein</fullName>
    </submittedName>
</protein>
<dbReference type="EMBL" id="JAVDQH010000004">
    <property type="protein sequence ID" value="MDR6243509.1"/>
    <property type="molecule type" value="Genomic_DNA"/>
</dbReference>
<comment type="caution">
    <text evidence="1">The sequence shown here is derived from an EMBL/GenBank/DDBJ whole genome shotgun (WGS) entry which is preliminary data.</text>
</comment>
<evidence type="ECO:0000313" key="2">
    <source>
        <dbReference type="Proteomes" id="UP001185028"/>
    </source>
</evidence>